<evidence type="ECO:0008006" key="5">
    <source>
        <dbReference type="Google" id="ProtNLM"/>
    </source>
</evidence>
<sequence length="318" mass="33985">MRRFALSRVLVLVLSVITFLGAASAVQAGKYPNRPVKFIVPWPPGDLEDVLTRAIAKEMSEQTGVPATVVNKPGGGGVLGATTVAQSRPDGSVIGSFVVDLLTTAVMSGNSPYNVDDFEPVGIFLDYPFVIAAKADAPYSNLQELAEYSKSHDVVLGHFGYQALPTALTFKAADQMSIKFASDAAFDELNCATLANGDADIINTTTQQILPCLESKDVKLLVSITRDRLVIASDVPTLKEVTGIEQTLWNGLFVKKGTDQAIKDKIAAVAHKALQSDDVRTLQQNTGAGVYWADADAAAKTIAADYSNAEKLLSYMNR</sequence>
<dbReference type="Gene3D" id="3.40.190.10">
    <property type="entry name" value="Periplasmic binding protein-like II"/>
    <property type="match status" value="1"/>
</dbReference>
<feature type="signal peptide" evidence="2">
    <location>
        <begin position="1"/>
        <end position="28"/>
    </location>
</feature>
<evidence type="ECO:0000313" key="3">
    <source>
        <dbReference type="EMBL" id="AJQ97664.1"/>
    </source>
</evidence>
<dbReference type="HOGENOM" id="CLU_045683_0_1_6"/>
<dbReference type="EMBL" id="CP007142">
    <property type="protein sequence ID" value="AJQ97664.1"/>
    <property type="molecule type" value="Genomic_DNA"/>
</dbReference>
<dbReference type="InterPro" id="IPR005064">
    <property type="entry name" value="BUG"/>
</dbReference>
<dbReference type="Gene3D" id="3.40.190.150">
    <property type="entry name" value="Bordetella uptake gene, domain 1"/>
    <property type="match status" value="1"/>
</dbReference>
<evidence type="ECO:0000313" key="4">
    <source>
        <dbReference type="Proteomes" id="UP000032266"/>
    </source>
</evidence>
<reference evidence="3 4" key="1">
    <citation type="submission" date="2014-01" db="EMBL/GenBank/DDBJ databases">
        <title>Full genme sequencing of cellulolytic bacterium Gynuella sunshinyii YC6258T gen. nov., sp. nov.</title>
        <authorList>
            <person name="Khan H."/>
            <person name="Chung E.J."/>
            <person name="Chung Y.R."/>
        </authorList>
    </citation>
    <scope>NUCLEOTIDE SEQUENCE [LARGE SCALE GENOMIC DNA]</scope>
    <source>
        <strain evidence="3 4">YC6258</strain>
    </source>
</reference>
<dbReference type="AlphaFoldDB" id="A0A0C5W4Y3"/>
<accession>A0A0C5W4Y3</accession>
<dbReference type="KEGG" id="gsn:YC6258_05637"/>
<dbReference type="PATRIC" id="fig|1445510.3.peg.5598"/>
<keyword evidence="2" id="KW-0732">Signal</keyword>
<dbReference type="Proteomes" id="UP000032266">
    <property type="component" value="Chromosome"/>
</dbReference>
<proteinExistence type="inferred from homology"/>
<name>A0A0C5W4Y3_9GAMM</name>
<gene>
    <name evidence="3" type="ORF">YC6258_05637</name>
</gene>
<dbReference type="STRING" id="1445510.YC6258_05637"/>
<feature type="chain" id="PRO_5002194955" description="Tricarboxylate transport protein TctC" evidence="2">
    <location>
        <begin position="29"/>
        <end position="318"/>
    </location>
</feature>
<dbReference type="PANTHER" id="PTHR42928">
    <property type="entry name" value="TRICARBOXYLATE-BINDING PROTEIN"/>
    <property type="match status" value="1"/>
</dbReference>
<comment type="similarity">
    <text evidence="1">Belongs to the UPF0065 (bug) family.</text>
</comment>
<evidence type="ECO:0000256" key="2">
    <source>
        <dbReference type="SAM" id="SignalP"/>
    </source>
</evidence>
<evidence type="ECO:0000256" key="1">
    <source>
        <dbReference type="ARBA" id="ARBA00006987"/>
    </source>
</evidence>
<keyword evidence="4" id="KW-1185">Reference proteome</keyword>
<dbReference type="CDD" id="cd07012">
    <property type="entry name" value="PBP2_Bug_TTT"/>
    <property type="match status" value="1"/>
</dbReference>
<dbReference type="InterPro" id="IPR042100">
    <property type="entry name" value="Bug_dom1"/>
</dbReference>
<dbReference type="Pfam" id="PF03401">
    <property type="entry name" value="TctC"/>
    <property type="match status" value="1"/>
</dbReference>
<dbReference type="OrthoDB" id="5171643at2"/>
<protein>
    <recommendedName>
        <fullName evidence="5">Tricarboxylate transport protein TctC</fullName>
    </recommendedName>
</protein>
<dbReference type="RefSeq" id="WP_052830578.1">
    <property type="nucleotide sequence ID" value="NZ_CP007142.1"/>
</dbReference>
<dbReference type="PANTHER" id="PTHR42928:SF5">
    <property type="entry name" value="BLR1237 PROTEIN"/>
    <property type="match status" value="1"/>
</dbReference>
<organism evidence="3 4">
    <name type="scientific">Gynuella sunshinyii YC6258</name>
    <dbReference type="NCBI Taxonomy" id="1445510"/>
    <lineage>
        <taxon>Bacteria</taxon>
        <taxon>Pseudomonadati</taxon>
        <taxon>Pseudomonadota</taxon>
        <taxon>Gammaproteobacteria</taxon>
        <taxon>Oceanospirillales</taxon>
        <taxon>Saccharospirillaceae</taxon>
        <taxon>Gynuella</taxon>
    </lineage>
</organism>